<gene>
    <name evidence="2" type="ORF">QJS35_26765</name>
</gene>
<reference evidence="2 3" key="1">
    <citation type="journal article" date="2023" name="Genome Announc.">
        <title>Pan-Genome Analyses of the Genus Cohnella and Proposal of the Novel Species Cohnella silvisoli sp. nov., Isolated from Forest Soil.</title>
        <authorList>
            <person name="Wang C."/>
            <person name="Mao L."/>
            <person name="Bao G."/>
            <person name="Zhu H."/>
        </authorList>
    </citation>
    <scope>NUCLEOTIDE SEQUENCE [LARGE SCALE GENOMIC DNA]</scope>
    <source>
        <strain evidence="2 3">NL03-T5-1</strain>
    </source>
</reference>
<evidence type="ECO:0000256" key="1">
    <source>
        <dbReference type="SAM" id="SignalP"/>
    </source>
</evidence>
<evidence type="ECO:0000313" key="3">
    <source>
        <dbReference type="Proteomes" id="UP001493487"/>
    </source>
</evidence>
<feature type="signal peptide" evidence="1">
    <location>
        <begin position="1"/>
        <end position="31"/>
    </location>
</feature>
<evidence type="ECO:0000313" key="2">
    <source>
        <dbReference type="EMBL" id="MEQ4485987.1"/>
    </source>
</evidence>
<dbReference type="RefSeq" id="WP_232189027.1">
    <property type="nucleotide sequence ID" value="NZ_JAIOAP010000017.1"/>
</dbReference>
<feature type="chain" id="PRO_5047418356" evidence="1">
    <location>
        <begin position="32"/>
        <end position="327"/>
    </location>
</feature>
<dbReference type="Proteomes" id="UP001493487">
    <property type="component" value="Unassembled WGS sequence"/>
</dbReference>
<sequence>MVRKQWNRLGVCFLSLAILLGSIIVLPQAQAEASTNTVKAQVLNTYLFTSNATYNGNVAKYVYSDGTTVKESDTVPTSAKWVTASSIYDGGWGRYSREAFYRYSDGTTISEVANPLDIPVNAKWATIYKYKVIGVPDDPFIGGQVYLYSLDGEHVLSGSSIPAYAIWGTLAGSTDGFSFHSHSETFKSYDTGIVVPSVTGSTIKSNDTLSVSIAKPSDTITVDLAIDGPVDRVVATIAGRIGTVEKLDNTHRKATLLLDGTEAEGDIPLLVEIYTIDGFRLTATATTDGSKVLYDKTGPSIETSYDPDWMTNQDVTITVDVTDPGSG</sequence>
<accession>A0ABV1L1P8</accession>
<dbReference type="EMBL" id="JASKHM010000018">
    <property type="protein sequence ID" value="MEQ4485987.1"/>
    <property type="molecule type" value="Genomic_DNA"/>
</dbReference>
<protein>
    <submittedName>
        <fullName evidence="2">Uncharacterized protein</fullName>
    </submittedName>
</protein>
<proteinExistence type="predicted"/>
<comment type="caution">
    <text evidence="2">The sequence shown here is derived from an EMBL/GenBank/DDBJ whole genome shotgun (WGS) entry which is preliminary data.</text>
</comment>
<name>A0ABV1L1P8_9BACL</name>
<keyword evidence="1" id="KW-0732">Signal</keyword>
<organism evidence="2 3">
    <name type="scientific">Cohnella silvisoli</name>
    <dbReference type="NCBI Taxonomy" id="2873699"/>
    <lineage>
        <taxon>Bacteria</taxon>
        <taxon>Bacillati</taxon>
        <taxon>Bacillota</taxon>
        <taxon>Bacilli</taxon>
        <taxon>Bacillales</taxon>
        <taxon>Paenibacillaceae</taxon>
        <taxon>Cohnella</taxon>
    </lineage>
</organism>
<keyword evidence="3" id="KW-1185">Reference proteome</keyword>